<dbReference type="AlphaFoldDB" id="A0ABD0SN11"/>
<reference evidence="8 9" key="1">
    <citation type="submission" date="2024-06" db="EMBL/GenBank/DDBJ databases">
        <title>A chromosome-level genome assembly of beet webworm, Loxostege sticticalis.</title>
        <authorList>
            <person name="Zhang Y."/>
        </authorList>
    </citation>
    <scope>NUCLEOTIDE SEQUENCE [LARGE SCALE GENOMIC DNA]</scope>
    <source>
        <strain evidence="8">AQ028</strain>
        <tissue evidence="8">Male pupae</tissue>
    </source>
</reference>
<accession>A0ABD0SN11</accession>
<evidence type="ECO:0000313" key="8">
    <source>
        <dbReference type="EMBL" id="KAL0821216.1"/>
    </source>
</evidence>
<keyword evidence="1" id="KW-0147">Chitin-binding</keyword>
<dbReference type="PROSITE" id="PS50940">
    <property type="entry name" value="CHIT_BIND_II"/>
    <property type="match status" value="4"/>
</dbReference>
<feature type="compositionally biased region" description="Acidic residues" evidence="6">
    <location>
        <begin position="345"/>
        <end position="377"/>
    </location>
</feature>
<dbReference type="Pfam" id="PF01607">
    <property type="entry name" value="CBM_14"/>
    <property type="match status" value="4"/>
</dbReference>
<keyword evidence="4" id="KW-1015">Disulfide bond</keyword>
<feature type="domain" description="Chitin-binding type-2" evidence="7">
    <location>
        <begin position="278"/>
        <end position="335"/>
    </location>
</feature>
<feature type="domain" description="Chitin-binding type-2" evidence="7">
    <location>
        <begin position="182"/>
        <end position="239"/>
    </location>
</feature>
<dbReference type="SMART" id="SM00494">
    <property type="entry name" value="ChtBD2"/>
    <property type="match status" value="4"/>
</dbReference>
<evidence type="ECO:0000256" key="1">
    <source>
        <dbReference type="ARBA" id="ARBA00022669"/>
    </source>
</evidence>
<gene>
    <name evidence="8" type="ORF">ABMA28_005823</name>
</gene>
<dbReference type="GO" id="GO:0008061">
    <property type="term" value="F:chitin binding"/>
    <property type="evidence" value="ECO:0007669"/>
    <property type="project" value="UniProtKB-KW"/>
</dbReference>
<evidence type="ECO:0000256" key="4">
    <source>
        <dbReference type="ARBA" id="ARBA00023157"/>
    </source>
</evidence>
<feature type="region of interest" description="Disordered" evidence="6">
    <location>
        <begin position="251"/>
        <end position="271"/>
    </location>
</feature>
<evidence type="ECO:0000259" key="7">
    <source>
        <dbReference type="PROSITE" id="PS50940"/>
    </source>
</evidence>
<name>A0ABD0SN11_LOXSC</name>
<protein>
    <recommendedName>
        <fullName evidence="7">Chitin-binding type-2 domain-containing protein</fullName>
    </recommendedName>
</protein>
<dbReference type="PANTHER" id="PTHR23301">
    <property type="entry name" value="CHITIN BINDING PERITROPHIN-A"/>
    <property type="match status" value="1"/>
</dbReference>
<dbReference type="EMBL" id="JBEDNZ010000018">
    <property type="protein sequence ID" value="KAL0821216.1"/>
    <property type="molecule type" value="Genomic_DNA"/>
</dbReference>
<feature type="domain" description="Chitin-binding type-2" evidence="7">
    <location>
        <begin position="6"/>
        <end position="63"/>
    </location>
</feature>
<dbReference type="SUPFAM" id="SSF57625">
    <property type="entry name" value="Invertebrate chitin-binding proteins"/>
    <property type="match status" value="4"/>
</dbReference>
<dbReference type="Proteomes" id="UP001549921">
    <property type="component" value="Unassembled WGS sequence"/>
</dbReference>
<keyword evidence="5" id="KW-0325">Glycoprotein</keyword>
<feature type="region of interest" description="Disordered" evidence="6">
    <location>
        <begin position="333"/>
        <end position="378"/>
    </location>
</feature>
<keyword evidence="3" id="KW-0677">Repeat</keyword>
<evidence type="ECO:0000256" key="6">
    <source>
        <dbReference type="SAM" id="MobiDB-lite"/>
    </source>
</evidence>
<evidence type="ECO:0000313" key="9">
    <source>
        <dbReference type="Proteomes" id="UP001549921"/>
    </source>
</evidence>
<organism evidence="8 9">
    <name type="scientific">Loxostege sticticalis</name>
    <name type="common">Beet webworm moth</name>
    <dbReference type="NCBI Taxonomy" id="481309"/>
    <lineage>
        <taxon>Eukaryota</taxon>
        <taxon>Metazoa</taxon>
        <taxon>Ecdysozoa</taxon>
        <taxon>Arthropoda</taxon>
        <taxon>Hexapoda</taxon>
        <taxon>Insecta</taxon>
        <taxon>Pterygota</taxon>
        <taxon>Neoptera</taxon>
        <taxon>Endopterygota</taxon>
        <taxon>Lepidoptera</taxon>
        <taxon>Glossata</taxon>
        <taxon>Ditrysia</taxon>
        <taxon>Pyraloidea</taxon>
        <taxon>Crambidae</taxon>
        <taxon>Pyraustinae</taxon>
        <taxon>Loxostege</taxon>
    </lineage>
</organism>
<dbReference type="PANTHER" id="PTHR23301:SF0">
    <property type="entry name" value="CHITIN-BINDING TYPE-2 DOMAIN-CONTAINING PROTEIN-RELATED"/>
    <property type="match status" value="1"/>
</dbReference>
<keyword evidence="2" id="KW-0732">Signal</keyword>
<evidence type="ECO:0000256" key="3">
    <source>
        <dbReference type="ARBA" id="ARBA00022737"/>
    </source>
</evidence>
<evidence type="ECO:0000256" key="5">
    <source>
        <dbReference type="ARBA" id="ARBA00023180"/>
    </source>
</evidence>
<comment type="caution">
    <text evidence="8">The sequence shown here is derived from an EMBL/GenBank/DDBJ whole genome shotgun (WGS) entry which is preliminary data.</text>
</comment>
<dbReference type="Gene3D" id="2.170.140.10">
    <property type="entry name" value="Chitin binding domain"/>
    <property type="match status" value="4"/>
</dbReference>
<proteinExistence type="predicted"/>
<feature type="domain" description="Chitin-binding type-2" evidence="7">
    <location>
        <begin position="86"/>
        <end position="143"/>
    </location>
</feature>
<evidence type="ECO:0000256" key="2">
    <source>
        <dbReference type="ARBA" id="ARBA00022729"/>
    </source>
</evidence>
<dbReference type="InterPro" id="IPR051940">
    <property type="entry name" value="Chitin_bind-dev_reg"/>
</dbReference>
<dbReference type="InterPro" id="IPR002557">
    <property type="entry name" value="Chitin-bd_dom"/>
</dbReference>
<dbReference type="InterPro" id="IPR036508">
    <property type="entry name" value="Chitin-bd_dom_sf"/>
</dbReference>
<sequence>MKRKAPFICAKEGSDGVLVAHEKCNNYYICDHGTPVAQTCPANLYFNPKNDECDWPKNVNCKGRIIPGPIKDGNVGAGNSDPSKAPYICAAKNSSGVLVAHEICNNYYICVNGKPLAQRCPASLVFNPEKDECDWPKNVRCKDRVILGPREDTQNDWDLSVNDDNSKIRNVGAGNSDPSKAPYICAAKNSSGVLVAHEKCNRYYICDHGKPVARRCPAHLLFNPKKDQCDWPRNVNCRRRVILGPREDTQKDWDLSVNGDNSKNGNVGAGNSDPSKAPYICAAKNSSGVLIAHEKCHKYYICDHGKPVVRHCPANLFFNPKKDQCDWPENVDCRDKDTSGSSESNSEEDSSEEDSSEEDSSEEDSSEEDSSEEDSTENEIIRERFLKRLLRALREIIRRLLRN</sequence>